<dbReference type="AlphaFoldDB" id="A0AAE1B4C1"/>
<protein>
    <submittedName>
        <fullName evidence="7">Uncharacterized protein</fullName>
    </submittedName>
</protein>
<accession>A0AAE1B4C1</accession>
<sequence length="346" mass="38388">MVSWIDILGLTLLLVGVILTTVAIPTQEWTTYGGNTLGLWRACPDQGSCTDIDDSDDLDAVRAMVLMGDIIACLAVVVMLVAFVLETARDLTSRWTKLVVASAALLAGALILAGVIVYTIEIHDDLQGVSGKNKGYSFWLAIAALIIIFISAFVFMLSTFLEERARLMLARKTAELREKAREDRKLRKNGPGQGRGRSDVVRTPDGQLINNVNKQNGYQNGHLPNGGAVAHDKYRRRHRSASPGRDSGNVVWDRYQHKYVPRLVPAATVLPSPEYLDVRYGLPLGSYHHVDPVGPKGYISYVGNTRDHRRSPSDGYPGVHSFADWRRTERLIGQGYTPYSDPYLFY</sequence>
<gene>
    <name evidence="7" type="ORF">RRG08_059675</name>
</gene>
<dbReference type="Proteomes" id="UP001283361">
    <property type="component" value="Unassembled WGS sequence"/>
</dbReference>
<feature type="transmembrane region" description="Helical" evidence="6">
    <location>
        <begin position="98"/>
        <end position="118"/>
    </location>
</feature>
<evidence type="ECO:0000256" key="2">
    <source>
        <dbReference type="ARBA" id="ARBA00022692"/>
    </source>
</evidence>
<evidence type="ECO:0000256" key="1">
    <source>
        <dbReference type="ARBA" id="ARBA00004141"/>
    </source>
</evidence>
<evidence type="ECO:0000313" key="7">
    <source>
        <dbReference type="EMBL" id="KAK3799629.1"/>
    </source>
</evidence>
<evidence type="ECO:0000313" key="8">
    <source>
        <dbReference type="Proteomes" id="UP001283361"/>
    </source>
</evidence>
<feature type="transmembrane region" description="Helical" evidence="6">
    <location>
        <begin position="63"/>
        <end position="86"/>
    </location>
</feature>
<dbReference type="EMBL" id="JAWDGP010000547">
    <property type="protein sequence ID" value="KAK3799629.1"/>
    <property type="molecule type" value="Genomic_DNA"/>
</dbReference>
<dbReference type="Pfam" id="PF00822">
    <property type="entry name" value="PMP22_Claudin"/>
    <property type="match status" value="1"/>
</dbReference>
<reference evidence="7" key="1">
    <citation type="journal article" date="2023" name="G3 (Bethesda)">
        <title>A reference genome for the long-term kleptoplast-retaining sea slug Elysia crispata morphotype clarki.</title>
        <authorList>
            <person name="Eastman K.E."/>
            <person name="Pendleton A.L."/>
            <person name="Shaikh M.A."/>
            <person name="Suttiyut T."/>
            <person name="Ogas R."/>
            <person name="Tomko P."/>
            <person name="Gavelis G."/>
            <person name="Widhalm J.R."/>
            <person name="Wisecaver J.H."/>
        </authorList>
    </citation>
    <scope>NUCLEOTIDE SEQUENCE</scope>
    <source>
        <strain evidence="7">ECLA1</strain>
    </source>
</reference>
<proteinExistence type="predicted"/>
<name>A0AAE1B4C1_9GAST</name>
<feature type="region of interest" description="Disordered" evidence="5">
    <location>
        <begin position="180"/>
        <end position="204"/>
    </location>
</feature>
<dbReference type="InterPro" id="IPR004031">
    <property type="entry name" value="PMP22/EMP/MP20/Claudin"/>
</dbReference>
<keyword evidence="2 6" id="KW-0812">Transmembrane</keyword>
<comment type="caution">
    <text evidence="7">The sequence shown here is derived from an EMBL/GenBank/DDBJ whole genome shotgun (WGS) entry which is preliminary data.</text>
</comment>
<organism evidence="7 8">
    <name type="scientific">Elysia crispata</name>
    <name type="common">lettuce slug</name>
    <dbReference type="NCBI Taxonomy" id="231223"/>
    <lineage>
        <taxon>Eukaryota</taxon>
        <taxon>Metazoa</taxon>
        <taxon>Spiralia</taxon>
        <taxon>Lophotrochozoa</taxon>
        <taxon>Mollusca</taxon>
        <taxon>Gastropoda</taxon>
        <taxon>Heterobranchia</taxon>
        <taxon>Euthyneura</taxon>
        <taxon>Panpulmonata</taxon>
        <taxon>Sacoglossa</taxon>
        <taxon>Placobranchoidea</taxon>
        <taxon>Plakobranchidae</taxon>
        <taxon>Elysia</taxon>
    </lineage>
</organism>
<keyword evidence="4 6" id="KW-0472">Membrane</keyword>
<dbReference type="GO" id="GO:0005886">
    <property type="term" value="C:plasma membrane"/>
    <property type="evidence" value="ECO:0007669"/>
    <property type="project" value="TreeGrafter"/>
</dbReference>
<evidence type="ECO:0000256" key="5">
    <source>
        <dbReference type="SAM" id="MobiDB-lite"/>
    </source>
</evidence>
<comment type="subcellular location">
    <subcellularLocation>
        <location evidence="1">Membrane</location>
        <topology evidence="1">Multi-pass membrane protein</topology>
    </subcellularLocation>
</comment>
<evidence type="ECO:0000256" key="3">
    <source>
        <dbReference type="ARBA" id="ARBA00022989"/>
    </source>
</evidence>
<evidence type="ECO:0000256" key="6">
    <source>
        <dbReference type="SAM" id="Phobius"/>
    </source>
</evidence>
<feature type="transmembrane region" description="Helical" evidence="6">
    <location>
        <begin position="138"/>
        <end position="161"/>
    </location>
</feature>
<evidence type="ECO:0000256" key="4">
    <source>
        <dbReference type="ARBA" id="ARBA00023136"/>
    </source>
</evidence>
<keyword evidence="3 6" id="KW-1133">Transmembrane helix</keyword>
<dbReference type="InterPro" id="IPR050579">
    <property type="entry name" value="PMP-22/EMP/MP20-like"/>
</dbReference>
<dbReference type="Gene3D" id="1.20.140.150">
    <property type="match status" value="1"/>
</dbReference>
<keyword evidence="8" id="KW-1185">Reference proteome</keyword>
<dbReference type="PANTHER" id="PTHR10671">
    <property type="entry name" value="EPITHELIAL MEMBRANE PROTEIN-RELATED"/>
    <property type="match status" value="1"/>
</dbReference>
<dbReference type="PANTHER" id="PTHR10671:SF108">
    <property type="entry name" value="CLAUDIN FAMILY PROTEIN-RELATED"/>
    <property type="match status" value="1"/>
</dbReference>